<feature type="region of interest" description="Disordered" evidence="3">
    <location>
        <begin position="1"/>
        <end position="70"/>
    </location>
</feature>
<dbReference type="STRING" id="400682.A0A1X7VCI5"/>
<dbReference type="InterPro" id="IPR050568">
    <property type="entry name" value="Transcr_DNA_Rep_Reg"/>
</dbReference>
<reference evidence="5" key="2">
    <citation type="submission" date="2017-05" db="UniProtKB">
        <authorList>
            <consortium name="EnsemblMetazoa"/>
        </authorList>
    </citation>
    <scope>IDENTIFICATION</scope>
</reference>
<dbReference type="GO" id="GO:0006261">
    <property type="term" value="P:DNA-templated DNA replication"/>
    <property type="evidence" value="ECO:0007669"/>
    <property type="project" value="TreeGrafter"/>
</dbReference>
<accession>A0A1X7VCI5</accession>
<protein>
    <recommendedName>
        <fullName evidence="4">Transcription factor CBF/NF-Y/archaeal histone domain-containing protein</fullName>
    </recommendedName>
</protein>
<dbReference type="GO" id="GO:0006338">
    <property type="term" value="P:chromatin remodeling"/>
    <property type="evidence" value="ECO:0007669"/>
    <property type="project" value="TreeGrafter"/>
</dbReference>
<dbReference type="OrthoDB" id="1291358at2759"/>
<dbReference type="InParanoid" id="A0A1X7VCI5"/>
<evidence type="ECO:0000256" key="3">
    <source>
        <dbReference type="SAM" id="MobiDB-lite"/>
    </source>
</evidence>
<feature type="compositionally biased region" description="Basic and acidic residues" evidence="3">
    <location>
        <begin position="286"/>
        <end position="304"/>
    </location>
</feature>
<feature type="region of interest" description="Disordered" evidence="3">
    <location>
        <begin position="127"/>
        <end position="152"/>
    </location>
</feature>
<dbReference type="EnsemblMetazoa" id="XM_003384788.3">
    <property type="protein sequence ID" value="XP_003384836.3"/>
    <property type="gene ID" value="LOC100634600"/>
</dbReference>
<dbReference type="Pfam" id="PF00808">
    <property type="entry name" value="CBFD_NFYB_HMF"/>
    <property type="match status" value="1"/>
</dbReference>
<dbReference type="PANTHER" id="PTHR10252:SF54">
    <property type="entry name" value="CHROMATIN ACCESSIBILITY COMPLEX PROTEIN 1"/>
    <property type="match status" value="1"/>
</dbReference>
<feature type="region of interest" description="Disordered" evidence="3">
    <location>
        <begin position="82"/>
        <end position="105"/>
    </location>
</feature>
<feature type="domain" description="Transcription factor CBF/NF-Y/archaeal histone" evidence="4">
    <location>
        <begin position="181"/>
        <end position="247"/>
    </location>
</feature>
<dbReference type="GO" id="GO:0046982">
    <property type="term" value="F:protein heterodimerization activity"/>
    <property type="evidence" value="ECO:0007669"/>
    <property type="project" value="InterPro"/>
</dbReference>
<evidence type="ECO:0000256" key="2">
    <source>
        <dbReference type="ARBA" id="ARBA00023242"/>
    </source>
</evidence>
<feature type="compositionally biased region" description="Polar residues" evidence="3">
    <location>
        <begin position="88"/>
        <end position="105"/>
    </location>
</feature>
<dbReference type="CDD" id="cd22924">
    <property type="entry name" value="HFD_CHRAC1-like"/>
    <property type="match status" value="1"/>
</dbReference>
<keyword evidence="6" id="KW-1185">Reference proteome</keyword>
<evidence type="ECO:0000259" key="4">
    <source>
        <dbReference type="Pfam" id="PF00808"/>
    </source>
</evidence>
<dbReference type="InterPro" id="IPR003958">
    <property type="entry name" value="CBFA_NFYB_domain"/>
</dbReference>
<feature type="region of interest" description="Disordered" evidence="3">
    <location>
        <begin position="269"/>
        <end position="304"/>
    </location>
</feature>
<keyword evidence="2" id="KW-0539">Nucleus</keyword>
<comment type="subcellular location">
    <subcellularLocation>
        <location evidence="1">Nucleus</location>
    </subcellularLocation>
</comment>
<proteinExistence type="predicted"/>
<evidence type="ECO:0000256" key="1">
    <source>
        <dbReference type="ARBA" id="ARBA00004123"/>
    </source>
</evidence>
<name>A0A1X7VCI5_AMPQE</name>
<dbReference type="Gene3D" id="1.10.20.10">
    <property type="entry name" value="Histone, subunit A"/>
    <property type="match status" value="1"/>
</dbReference>
<organism evidence="5">
    <name type="scientific">Amphimedon queenslandica</name>
    <name type="common">Sponge</name>
    <dbReference type="NCBI Taxonomy" id="400682"/>
    <lineage>
        <taxon>Eukaryota</taxon>
        <taxon>Metazoa</taxon>
        <taxon>Porifera</taxon>
        <taxon>Demospongiae</taxon>
        <taxon>Heteroscleromorpha</taxon>
        <taxon>Haplosclerida</taxon>
        <taxon>Niphatidae</taxon>
        <taxon>Amphimedon</taxon>
    </lineage>
</organism>
<dbReference type="EnsemblMetazoa" id="Aqu2.1.37741_001">
    <property type="protein sequence ID" value="Aqu2.1.37741_001"/>
    <property type="gene ID" value="Aqu2.1.37741"/>
</dbReference>
<dbReference type="PANTHER" id="PTHR10252">
    <property type="entry name" value="HISTONE-LIKE TRANSCRIPTION FACTOR CCAAT-RELATED"/>
    <property type="match status" value="1"/>
</dbReference>
<feature type="compositionally biased region" description="Low complexity" evidence="3">
    <location>
        <begin position="127"/>
        <end position="137"/>
    </location>
</feature>
<evidence type="ECO:0000313" key="5">
    <source>
        <dbReference type="EnsemblMetazoa" id="Aqu2.1.37741_001"/>
    </source>
</evidence>
<evidence type="ECO:0000313" key="6">
    <source>
        <dbReference type="Proteomes" id="UP000007879"/>
    </source>
</evidence>
<dbReference type="AlphaFoldDB" id="A0A1X7VCI5"/>
<dbReference type="GO" id="GO:0008623">
    <property type="term" value="C:CHRAC"/>
    <property type="evidence" value="ECO:0007669"/>
    <property type="project" value="TreeGrafter"/>
</dbReference>
<dbReference type="Proteomes" id="UP000007879">
    <property type="component" value="Unassembled WGS sequence"/>
</dbReference>
<gene>
    <name evidence="5" type="primary">100634600</name>
</gene>
<reference evidence="6" key="1">
    <citation type="journal article" date="2010" name="Nature">
        <title>The Amphimedon queenslandica genome and the evolution of animal complexity.</title>
        <authorList>
            <person name="Srivastava M."/>
            <person name="Simakov O."/>
            <person name="Chapman J."/>
            <person name="Fahey B."/>
            <person name="Gauthier M.E."/>
            <person name="Mitros T."/>
            <person name="Richards G.S."/>
            <person name="Conaco C."/>
            <person name="Dacre M."/>
            <person name="Hellsten U."/>
            <person name="Larroux C."/>
            <person name="Putnam N.H."/>
            <person name="Stanke M."/>
            <person name="Adamska M."/>
            <person name="Darling A."/>
            <person name="Degnan S.M."/>
            <person name="Oakley T.H."/>
            <person name="Plachetzki D.C."/>
            <person name="Zhai Y."/>
            <person name="Adamski M."/>
            <person name="Calcino A."/>
            <person name="Cummins S.F."/>
            <person name="Goodstein D.M."/>
            <person name="Harris C."/>
            <person name="Jackson D.J."/>
            <person name="Leys S.P."/>
            <person name="Shu S."/>
            <person name="Woodcroft B.J."/>
            <person name="Vervoort M."/>
            <person name="Kosik K.S."/>
            <person name="Manning G."/>
            <person name="Degnan B.M."/>
            <person name="Rokhsar D.S."/>
        </authorList>
    </citation>
    <scope>NUCLEOTIDE SEQUENCE [LARGE SCALE GENOMIC DNA]</scope>
</reference>
<sequence length="304" mass="32558">MATNRGGRIEVPGNVTKEPVKVGASPGSKDSLNEVAIEANKKENEPVKATNAVGSNKGLIGGGGGEQQREQLQRAFLQLMENAKSHSRGSSALSSVNPVQGSQKKSVSIPLMDPAEFNRFVSLISSSSSSSSVSSTKSTKKEDAPLPKIVKKSPSKLLKIPRKEGPALTGRGSVKKAGNCTLPSNKVRLLMKTTPNAIAVSQESVAVAGKAAELFIRKLALDSYNVSNSSSTNQSQQITYTHLAQAVQQNTNQMKFLHDFVPHKVKAKDHITNFPPPPSPPQWGKQEQEVQGQKDEGKKIEELC</sequence>
<dbReference type="KEGG" id="aqu:100634600"/>
<dbReference type="SUPFAM" id="SSF47113">
    <property type="entry name" value="Histone-fold"/>
    <property type="match status" value="1"/>
</dbReference>
<dbReference type="InterPro" id="IPR009072">
    <property type="entry name" value="Histone-fold"/>
</dbReference>